<dbReference type="GO" id="GO:0005634">
    <property type="term" value="C:nucleus"/>
    <property type="evidence" value="ECO:0007669"/>
    <property type="project" value="TreeGrafter"/>
</dbReference>
<sequence length="371" mass="41864">MRVLRLLMKQKTLRSFFCKDKANEVEEVLPKIESKKPTISEKKHRIVHTQPLDKVPSKNQTETIRAHTTPDKYNPSKENYHGINDACWSENDSVPFMALCQAFLAIESISARLKMISILTNYFHSVLRLTNKDLVPSIYLCLNQIGPSYEGKELGIGEGALISVLANSTGKKSEYIKKEMNKFSDLGILAENCRTSQNTMFKHTPLNVSDVFEKLKEIGNITGQSSFAHKKNKIRGLITACVGCETRYLIRSLQKKLRIGLAEQSILVAIAHAFVYYKTPLDKQPSKEELDIAALTVKTAYCELPNYDIIINSILNNGLQKLHESCKMMPGVPVKPMLANSSKSISEILKRFDEIKISCEYKYDGERAQVA</sequence>
<keyword evidence="6" id="KW-0067">ATP-binding</keyword>
<dbReference type="InterPro" id="IPR012308">
    <property type="entry name" value="DNA_ligase_ATP-dep_N"/>
</dbReference>
<organism evidence="13">
    <name type="scientific">Henneguya salminicola</name>
    <name type="common">Myxosporean</name>
    <dbReference type="NCBI Taxonomy" id="69463"/>
    <lineage>
        <taxon>Eukaryota</taxon>
        <taxon>Metazoa</taxon>
        <taxon>Cnidaria</taxon>
        <taxon>Myxozoa</taxon>
        <taxon>Myxosporea</taxon>
        <taxon>Bivalvulida</taxon>
        <taxon>Platysporina</taxon>
        <taxon>Myxobolidae</taxon>
        <taxon>Henneguya</taxon>
    </lineage>
</organism>
<dbReference type="Pfam" id="PF01068">
    <property type="entry name" value="DNA_ligase_A_M"/>
    <property type="match status" value="1"/>
</dbReference>
<dbReference type="GO" id="GO:0003677">
    <property type="term" value="F:DNA binding"/>
    <property type="evidence" value="ECO:0007669"/>
    <property type="project" value="InterPro"/>
</dbReference>
<evidence type="ECO:0000256" key="4">
    <source>
        <dbReference type="ARBA" id="ARBA00022741"/>
    </source>
</evidence>
<dbReference type="Gene3D" id="3.30.470.30">
    <property type="entry name" value="DNA ligase/mRNA capping enzyme"/>
    <property type="match status" value="1"/>
</dbReference>
<dbReference type="GO" id="GO:0003910">
    <property type="term" value="F:DNA ligase (ATP) activity"/>
    <property type="evidence" value="ECO:0007669"/>
    <property type="project" value="InterPro"/>
</dbReference>
<evidence type="ECO:0000256" key="8">
    <source>
        <dbReference type="ARBA" id="ARBA00023204"/>
    </source>
</evidence>
<dbReference type="GO" id="GO:0051301">
    <property type="term" value="P:cell division"/>
    <property type="evidence" value="ECO:0007669"/>
    <property type="project" value="UniProtKB-KW"/>
</dbReference>
<keyword evidence="9" id="KW-0131">Cell cycle</keyword>
<dbReference type="EMBL" id="GHBP01000622">
    <property type="protein sequence ID" value="NDJ92399.1"/>
    <property type="molecule type" value="Transcribed_RNA"/>
</dbReference>
<evidence type="ECO:0000313" key="13">
    <source>
        <dbReference type="EMBL" id="NDJ92399.1"/>
    </source>
</evidence>
<dbReference type="GO" id="GO:1903461">
    <property type="term" value="P:Okazaki fragment processing involved in mitotic DNA replication"/>
    <property type="evidence" value="ECO:0007669"/>
    <property type="project" value="TreeGrafter"/>
</dbReference>
<proteinExistence type="inferred from homology"/>
<reference evidence="13" key="1">
    <citation type="submission" date="2018-11" db="EMBL/GenBank/DDBJ databases">
        <title>Henneguya salminicola genome and transcriptome.</title>
        <authorList>
            <person name="Yahalomi D."/>
            <person name="Atkinson S.D."/>
            <person name="Neuhof M."/>
            <person name="Chang E.S."/>
            <person name="Philippe H."/>
            <person name="Cartwright P."/>
            <person name="Bartholomew J.L."/>
            <person name="Huchon D."/>
        </authorList>
    </citation>
    <scope>NUCLEOTIDE SEQUENCE</scope>
    <source>
        <strain evidence="13">Hz1</strain>
        <tissue evidence="13">Whole</tissue>
    </source>
</reference>
<name>A0A6G3MEH7_HENSL</name>
<dbReference type="SUPFAM" id="SSF117018">
    <property type="entry name" value="ATP-dependent DNA ligase DNA-binding domain"/>
    <property type="match status" value="1"/>
</dbReference>
<keyword evidence="5" id="KW-0227">DNA damage</keyword>
<comment type="similarity">
    <text evidence="1">Belongs to the ATP-dependent DNA ligase family.</text>
</comment>
<dbReference type="PANTHER" id="PTHR45674:SF4">
    <property type="entry name" value="DNA LIGASE 1"/>
    <property type="match status" value="1"/>
</dbReference>
<dbReference type="SUPFAM" id="SSF56091">
    <property type="entry name" value="DNA ligase/mRNA capping enzyme, catalytic domain"/>
    <property type="match status" value="1"/>
</dbReference>
<keyword evidence="7" id="KW-0233">DNA recombination</keyword>
<feature type="compositionally biased region" description="Basic and acidic residues" evidence="10">
    <location>
        <begin position="64"/>
        <end position="76"/>
    </location>
</feature>
<dbReference type="PROSITE" id="PS00697">
    <property type="entry name" value="DNA_LIGASE_A1"/>
    <property type="match status" value="1"/>
</dbReference>
<dbReference type="Pfam" id="PF04675">
    <property type="entry name" value="DNA_ligase_A_N"/>
    <property type="match status" value="1"/>
</dbReference>
<evidence type="ECO:0000256" key="10">
    <source>
        <dbReference type="SAM" id="MobiDB-lite"/>
    </source>
</evidence>
<dbReference type="Gene3D" id="1.10.3260.10">
    <property type="entry name" value="DNA ligase, ATP-dependent, N-terminal domain"/>
    <property type="match status" value="1"/>
</dbReference>
<dbReference type="AlphaFoldDB" id="A0A6G3MEH7"/>
<keyword evidence="3" id="KW-0132">Cell division</keyword>
<evidence type="ECO:0000256" key="7">
    <source>
        <dbReference type="ARBA" id="ARBA00023172"/>
    </source>
</evidence>
<dbReference type="GO" id="GO:0006310">
    <property type="term" value="P:DNA recombination"/>
    <property type="evidence" value="ECO:0007669"/>
    <property type="project" value="UniProtKB-KW"/>
</dbReference>
<evidence type="ECO:0000256" key="6">
    <source>
        <dbReference type="ARBA" id="ARBA00022840"/>
    </source>
</evidence>
<accession>A0A6G3MEH7</accession>
<feature type="domain" description="DNA ligase ATP-dependent N-terminal" evidence="12">
    <location>
        <begin position="95"/>
        <end position="271"/>
    </location>
</feature>
<evidence type="ECO:0000256" key="3">
    <source>
        <dbReference type="ARBA" id="ARBA00022618"/>
    </source>
</evidence>
<dbReference type="GO" id="GO:0006281">
    <property type="term" value="P:DNA repair"/>
    <property type="evidence" value="ECO:0007669"/>
    <property type="project" value="UniProtKB-KW"/>
</dbReference>
<evidence type="ECO:0000259" key="12">
    <source>
        <dbReference type="Pfam" id="PF04675"/>
    </source>
</evidence>
<keyword evidence="4" id="KW-0547">Nucleotide-binding</keyword>
<dbReference type="InterPro" id="IPR012310">
    <property type="entry name" value="DNA_ligase_ATP-dep_cent"/>
</dbReference>
<evidence type="ECO:0000256" key="2">
    <source>
        <dbReference type="ARBA" id="ARBA00022598"/>
    </source>
</evidence>
<dbReference type="InterPro" id="IPR036599">
    <property type="entry name" value="DNA_ligase_N_sf"/>
</dbReference>
<protein>
    <submittedName>
        <fullName evidence="13">DNA ligase 1 (Trinotate prediction)</fullName>
    </submittedName>
</protein>
<feature type="region of interest" description="Disordered" evidence="10">
    <location>
        <begin position="57"/>
        <end position="76"/>
    </location>
</feature>
<dbReference type="InterPro" id="IPR016059">
    <property type="entry name" value="DNA_ligase_ATP-dep_CS"/>
</dbReference>
<evidence type="ECO:0000256" key="5">
    <source>
        <dbReference type="ARBA" id="ARBA00022763"/>
    </source>
</evidence>
<dbReference type="InterPro" id="IPR050191">
    <property type="entry name" value="ATP-dep_DNA_ligase"/>
</dbReference>
<dbReference type="GO" id="GO:0005739">
    <property type="term" value="C:mitochondrion"/>
    <property type="evidence" value="ECO:0007669"/>
    <property type="project" value="TreeGrafter"/>
</dbReference>
<evidence type="ECO:0000256" key="9">
    <source>
        <dbReference type="ARBA" id="ARBA00023306"/>
    </source>
</evidence>
<evidence type="ECO:0000256" key="1">
    <source>
        <dbReference type="ARBA" id="ARBA00007572"/>
    </source>
</evidence>
<feature type="domain" description="ATP-dependent DNA ligase family profile" evidence="11">
    <location>
        <begin position="336"/>
        <end position="370"/>
    </location>
</feature>
<dbReference type="GO" id="GO:0005524">
    <property type="term" value="F:ATP binding"/>
    <property type="evidence" value="ECO:0007669"/>
    <property type="project" value="UniProtKB-KW"/>
</dbReference>
<keyword evidence="2 13" id="KW-0436">Ligase</keyword>
<evidence type="ECO:0000259" key="11">
    <source>
        <dbReference type="Pfam" id="PF01068"/>
    </source>
</evidence>
<keyword evidence="8" id="KW-0234">DNA repair</keyword>
<dbReference type="FunFam" id="1.10.3260.10:FF:000001">
    <property type="entry name" value="DNA ligase"/>
    <property type="match status" value="1"/>
</dbReference>
<dbReference type="PANTHER" id="PTHR45674">
    <property type="entry name" value="DNA LIGASE 1/3 FAMILY MEMBER"/>
    <property type="match status" value="1"/>
</dbReference>